<evidence type="ECO:0000256" key="2">
    <source>
        <dbReference type="ARBA" id="ARBA00022692"/>
    </source>
</evidence>
<dbReference type="Proteomes" id="UP000289152">
    <property type="component" value="Unassembled WGS sequence"/>
</dbReference>
<evidence type="ECO:0000256" key="3">
    <source>
        <dbReference type="ARBA" id="ARBA00022792"/>
    </source>
</evidence>
<organism evidence="13 14">
    <name type="scientific">Tremella mesenterica</name>
    <name type="common">Jelly fungus</name>
    <dbReference type="NCBI Taxonomy" id="5217"/>
    <lineage>
        <taxon>Eukaryota</taxon>
        <taxon>Fungi</taxon>
        <taxon>Dikarya</taxon>
        <taxon>Basidiomycota</taxon>
        <taxon>Agaricomycotina</taxon>
        <taxon>Tremellomycetes</taxon>
        <taxon>Tremellales</taxon>
        <taxon>Tremellaceae</taxon>
        <taxon>Tremella</taxon>
    </lineage>
</organism>
<keyword evidence="14" id="KW-1185">Reference proteome</keyword>
<keyword evidence="3 10" id="KW-0999">Mitochondrion inner membrane</keyword>
<accession>A0A4Q1BMY1</accession>
<feature type="region of interest" description="Disordered" evidence="12">
    <location>
        <begin position="126"/>
        <end position="273"/>
    </location>
</feature>
<keyword evidence="5 10" id="KW-1133">Transmembrane helix</keyword>
<feature type="compositionally biased region" description="Polar residues" evidence="12">
    <location>
        <begin position="153"/>
        <end position="181"/>
    </location>
</feature>
<comment type="subunit">
    <text evidence="10">Homooligomer.</text>
</comment>
<evidence type="ECO:0000256" key="11">
    <source>
        <dbReference type="SAM" id="Coils"/>
    </source>
</evidence>
<gene>
    <name evidence="13" type="ORF">M231_03560</name>
</gene>
<proteinExistence type="inferred from homology"/>
<dbReference type="PANTHER" id="PTHR31961">
    <property type="entry name" value="SENSITIVE TO HIGH EXPRESSION PROTEIN 9, MITOCHONDRIAL"/>
    <property type="match status" value="1"/>
</dbReference>
<evidence type="ECO:0000256" key="1">
    <source>
        <dbReference type="ARBA" id="ARBA00007472"/>
    </source>
</evidence>
<dbReference type="OrthoDB" id="5595506at2759"/>
<dbReference type="AlphaFoldDB" id="A0A4Q1BMY1"/>
<evidence type="ECO:0000313" key="14">
    <source>
        <dbReference type="Proteomes" id="UP000289152"/>
    </source>
</evidence>
<feature type="coiled-coil region" evidence="11">
    <location>
        <begin position="310"/>
        <end position="337"/>
    </location>
</feature>
<keyword evidence="6 11" id="KW-0175">Coiled coil</keyword>
<sequence length="589" mass="66314">MSRLTCSVLGIPTKHPFLSKLTSVVRHIHHISYPTITTLPHSTYNQSTLITSSETQHIPALLPLIPPPGGWYSVPYNSSRRSFANHLRISTRRISHDSYHHSISSYRPQRKIKGLKILSYSYRRFNSGNNTQQDRGTIANTTPDPTRSDSSTQESNQTSGDTTNTGEWSTSTNENDPSGTMGNEYEMSGRITGKDELETEESEGGTPVGETRVNLEEISSSNSTERTSEVQVNEEDDAGEFKGRYTGSTQQNLKVENSEEGREEGKSESENEGSLKNRWKIFITSLGETSERFVEVLNKRLNVATGYDEVERLKKIVMEKEHLLSTLRAQAKEAKQTYSQAVLTQSSAQRKVNTLLERKHLWTDSDVSLFAHLVRLDHSSSSLLTQSTLNLSKAEENVDKAFTDLMQGILERYHSEQMWSDKIRGVATWVNVLGLILNLIVFIGAVVFVEPWKRARLVERLEERGEMMWEKVESGLKGLEGEMKLVRGFQGLEGMNELTKLEGERMGVESLEMKVGNDGKRNLGMSQDEVMEFSGKGEERNLILSRINWIPEKLSKWAIPSHERDCLVFGLGGMIGGIVIMAFTTWASR</sequence>
<evidence type="ECO:0000256" key="7">
    <source>
        <dbReference type="ARBA" id="ARBA00023128"/>
    </source>
</evidence>
<evidence type="ECO:0000256" key="10">
    <source>
        <dbReference type="RuleBase" id="RU364128"/>
    </source>
</evidence>
<dbReference type="GO" id="GO:0007007">
    <property type="term" value="P:inner mitochondrial membrane organization"/>
    <property type="evidence" value="ECO:0007669"/>
    <property type="project" value="TreeGrafter"/>
</dbReference>
<feature type="compositionally biased region" description="Polar residues" evidence="12">
    <location>
        <begin position="126"/>
        <end position="140"/>
    </location>
</feature>
<protein>
    <recommendedName>
        <fullName evidence="10">Sensitive to high expression protein 9, mitochondrial</fullName>
    </recommendedName>
</protein>
<comment type="similarity">
    <text evidence="1 10">Belongs to the SHE9 family.</text>
</comment>
<evidence type="ECO:0000256" key="12">
    <source>
        <dbReference type="SAM" id="MobiDB-lite"/>
    </source>
</evidence>
<evidence type="ECO:0000313" key="13">
    <source>
        <dbReference type="EMBL" id="RXK39203.1"/>
    </source>
</evidence>
<reference evidence="13 14" key="1">
    <citation type="submission" date="2016-06" db="EMBL/GenBank/DDBJ databases">
        <title>Evolution of pathogenesis and genome organization in the Tremellales.</title>
        <authorList>
            <person name="Cuomo C."/>
            <person name="Litvintseva A."/>
            <person name="Heitman J."/>
            <person name="Chen Y."/>
            <person name="Sun S."/>
            <person name="Springer D."/>
            <person name="Dromer F."/>
            <person name="Young S."/>
            <person name="Zeng Q."/>
            <person name="Chapman S."/>
            <person name="Gujja S."/>
            <person name="Saif S."/>
            <person name="Birren B."/>
        </authorList>
    </citation>
    <scope>NUCLEOTIDE SEQUENCE [LARGE SCALE GENOMIC DNA]</scope>
    <source>
        <strain evidence="13 14">ATCC 28783</strain>
    </source>
</reference>
<keyword evidence="8 10" id="KW-0472">Membrane</keyword>
<comment type="caution">
    <text evidence="13">The sequence shown here is derived from an EMBL/GenBank/DDBJ whole genome shotgun (WGS) entry which is preliminary data.</text>
</comment>
<feature type="transmembrane region" description="Helical" evidence="10">
    <location>
        <begin position="426"/>
        <end position="449"/>
    </location>
</feature>
<feature type="compositionally biased region" description="Low complexity" evidence="12">
    <location>
        <begin position="141"/>
        <end position="152"/>
    </location>
</feature>
<dbReference type="PANTHER" id="PTHR31961:SF3">
    <property type="entry name" value="SENSITIVE TO HIGH EXPRESSION PROTEIN 9, MITOCHONDRIAL"/>
    <property type="match status" value="1"/>
</dbReference>
<keyword evidence="4 10" id="KW-0809">Transit peptide</keyword>
<dbReference type="VEuPathDB" id="FungiDB:TREMEDRAFT_73168"/>
<dbReference type="Pfam" id="PF05546">
    <property type="entry name" value="She9_MDM33"/>
    <property type="match status" value="1"/>
</dbReference>
<evidence type="ECO:0000256" key="5">
    <source>
        <dbReference type="ARBA" id="ARBA00022989"/>
    </source>
</evidence>
<evidence type="ECO:0000256" key="9">
    <source>
        <dbReference type="ARBA" id="ARBA00024807"/>
    </source>
</evidence>
<feature type="compositionally biased region" description="Basic and acidic residues" evidence="12">
    <location>
        <begin position="256"/>
        <end position="273"/>
    </location>
</feature>
<dbReference type="EMBL" id="SDIL01000035">
    <property type="protein sequence ID" value="RXK39203.1"/>
    <property type="molecule type" value="Genomic_DNA"/>
</dbReference>
<evidence type="ECO:0000256" key="8">
    <source>
        <dbReference type="ARBA" id="ARBA00023136"/>
    </source>
</evidence>
<feature type="compositionally biased region" description="Polar residues" evidence="12">
    <location>
        <begin position="217"/>
        <end position="231"/>
    </location>
</feature>
<dbReference type="GO" id="GO:0005743">
    <property type="term" value="C:mitochondrial inner membrane"/>
    <property type="evidence" value="ECO:0007669"/>
    <property type="project" value="UniProtKB-SubCell"/>
</dbReference>
<evidence type="ECO:0000256" key="6">
    <source>
        <dbReference type="ARBA" id="ARBA00023054"/>
    </source>
</evidence>
<feature type="transmembrane region" description="Helical" evidence="10">
    <location>
        <begin position="566"/>
        <end position="587"/>
    </location>
</feature>
<keyword evidence="2 10" id="KW-0812">Transmembrane</keyword>
<dbReference type="InParanoid" id="A0A4Q1BMY1"/>
<dbReference type="InterPro" id="IPR008839">
    <property type="entry name" value="MDM33_fungi"/>
</dbReference>
<comment type="subcellular location">
    <subcellularLocation>
        <location evidence="10">Mitochondrion inner membrane</location>
        <topology evidence="10">Multi-pass membrane protein</topology>
    </subcellularLocation>
</comment>
<name>A0A4Q1BMY1_TREME</name>
<comment type="function">
    <text evidence="9">Required for the maintenance of the structure of the mitochondrial inner membrane. Involved in mitochondrial morphology. Causes growth arrest when highly overexpressed.</text>
</comment>
<evidence type="ECO:0000256" key="4">
    <source>
        <dbReference type="ARBA" id="ARBA00022946"/>
    </source>
</evidence>
<keyword evidence="7 10" id="KW-0496">Mitochondrion</keyword>